<dbReference type="Pfam" id="PF13416">
    <property type="entry name" value="SBP_bac_8"/>
    <property type="match status" value="1"/>
</dbReference>
<dbReference type="AlphaFoldDB" id="A0A644XFV7"/>
<dbReference type="Gene3D" id="3.40.190.10">
    <property type="entry name" value="Periplasmic binding protein-like II"/>
    <property type="match status" value="2"/>
</dbReference>
<dbReference type="InterPro" id="IPR050490">
    <property type="entry name" value="Bact_solute-bd_prot1"/>
</dbReference>
<proteinExistence type="predicted"/>
<dbReference type="SUPFAM" id="SSF53850">
    <property type="entry name" value="Periplasmic binding protein-like II"/>
    <property type="match status" value="1"/>
</dbReference>
<dbReference type="PANTHER" id="PTHR43649:SF12">
    <property type="entry name" value="DIACETYLCHITOBIOSE BINDING PROTEIN DASA"/>
    <property type="match status" value="1"/>
</dbReference>
<comment type="caution">
    <text evidence="1">The sequence shown here is derived from an EMBL/GenBank/DDBJ whole genome shotgun (WGS) entry which is preliminary data.</text>
</comment>
<organism evidence="1">
    <name type="scientific">bioreactor metagenome</name>
    <dbReference type="NCBI Taxonomy" id="1076179"/>
    <lineage>
        <taxon>unclassified sequences</taxon>
        <taxon>metagenomes</taxon>
        <taxon>ecological metagenomes</taxon>
    </lineage>
</organism>
<accession>A0A644XFV7</accession>
<reference evidence="1" key="1">
    <citation type="submission" date="2019-08" db="EMBL/GenBank/DDBJ databases">
        <authorList>
            <person name="Kucharzyk K."/>
            <person name="Murdoch R.W."/>
            <person name="Higgins S."/>
            <person name="Loffler F."/>
        </authorList>
    </citation>
    <scope>NUCLEOTIDE SEQUENCE</scope>
</reference>
<sequence>MLNTKRLLLTFATLLLCLTAVVAAGQKESAVAETPTLTLATADNTYGLSTDPELQGAITALIESKTGTKINPIIPPLASYTDKLATLVNSGDIPDLFVVAQAMTKIPTMVAREQILDLTDYIKNSPALSKLDSSLFKDLQIDGKTYFVPYNYPKSKAIFIRKDLMEQYGVKLSSTPTTEEFRTEMAKFVGKGIIPFNFPKWVDNFQFFYNSFGAWGGVYLQDGVFVDGFQTPEMKNALAYLRQLYVDGVLNQEFITTENSGMREKTYTGQAASSIDYVTNYINYVQNTTAANKYTEMHLVYKIVGPEGFGGSLNEATQTAFVVSSKTKNPDAAVKVLETIVTDPEVYPAFFGIGLEGKHYTLDANKAIVPSAKAANSGYKYTLNYLSDSFIDIDINNLAFALTPALKQGLPKQIEHIKAMSANLGPNHAADVPVGVSVAYDRVAPSIKSTRESIATKIIVGTVSLEQGLAEYENFWKSINGPKILEELNAAR</sequence>
<dbReference type="PANTHER" id="PTHR43649">
    <property type="entry name" value="ARABINOSE-BINDING PROTEIN-RELATED"/>
    <property type="match status" value="1"/>
</dbReference>
<gene>
    <name evidence="1" type="ORF">SDC9_61333</name>
</gene>
<evidence type="ECO:0000313" key="1">
    <source>
        <dbReference type="EMBL" id="MPM14969.1"/>
    </source>
</evidence>
<dbReference type="InterPro" id="IPR006059">
    <property type="entry name" value="SBP"/>
</dbReference>
<protein>
    <recommendedName>
        <fullName evidence="2">Lipoprotein LipO</fullName>
    </recommendedName>
</protein>
<dbReference type="EMBL" id="VSSQ01002365">
    <property type="protein sequence ID" value="MPM14969.1"/>
    <property type="molecule type" value="Genomic_DNA"/>
</dbReference>
<name>A0A644XFV7_9ZZZZ</name>
<evidence type="ECO:0008006" key="2">
    <source>
        <dbReference type="Google" id="ProtNLM"/>
    </source>
</evidence>